<organism evidence="1 2">
    <name type="scientific">Anopheles stephensi</name>
    <name type="common">Indo-Pakistan malaria mosquito</name>
    <dbReference type="NCBI Taxonomy" id="30069"/>
    <lineage>
        <taxon>Eukaryota</taxon>
        <taxon>Metazoa</taxon>
        <taxon>Ecdysozoa</taxon>
        <taxon>Arthropoda</taxon>
        <taxon>Hexapoda</taxon>
        <taxon>Insecta</taxon>
        <taxon>Pterygota</taxon>
        <taxon>Neoptera</taxon>
        <taxon>Endopterygota</taxon>
        <taxon>Diptera</taxon>
        <taxon>Nematocera</taxon>
        <taxon>Culicoidea</taxon>
        <taxon>Culicidae</taxon>
        <taxon>Anophelinae</taxon>
        <taxon>Anopheles</taxon>
    </lineage>
</organism>
<proteinExistence type="predicted"/>
<reference evidence="2" key="1">
    <citation type="journal article" date="2014" name="Genome Biol.">
        <title>Genome analysis of a major urban malaria vector mosquito, Anopheles stephensi.</title>
        <authorList>
            <person name="Jiang X."/>
            <person name="Peery A."/>
            <person name="Hall A.B."/>
            <person name="Sharma A."/>
            <person name="Chen X.G."/>
            <person name="Waterhouse R.M."/>
            <person name="Komissarov A."/>
            <person name="Riehle M.M."/>
            <person name="Shouche Y."/>
            <person name="Sharakhova M.V."/>
            <person name="Lawson D."/>
            <person name="Pakpour N."/>
            <person name="Arensburger P."/>
            <person name="Davidson V.L."/>
            <person name="Eiglmeier K."/>
            <person name="Emrich S."/>
            <person name="George P."/>
            <person name="Kennedy R.C."/>
            <person name="Mane S.P."/>
            <person name="Maslen G."/>
            <person name="Oringanje C."/>
            <person name="Qi Y."/>
            <person name="Settlage R."/>
            <person name="Tojo M."/>
            <person name="Tubio J.M."/>
            <person name="Unger M.F."/>
            <person name="Wang B."/>
            <person name="Vernick K.D."/>
            <person name="Ribeiro J.M."/>
            <person name="James A.A."/>
            <person name="Michel K."/>
            <person name="Riehle M.A."/>
            <person name="Luckhart S."/>
            <person name="Sharakhov I.V."/>
            <person name="Tu Z."/>
        </authorList>
    </citation>
    <scope>NUCLEOTIDE SEQUENCE [LARGE SCALE GENOMIC DNA]</scope>
    <source>
        <strain evidence="2">Indian</strain>
    </source>
</reference>
<sequence length="442" mass="49836">MKSLFVCLLLALAGQSLAQSENDFLEYLMDIQSRAEEVHQMMENTFDDIRSQMSDQLVELNRQLIARMNEALEEIEDVREDTEAFVGDSSAPGTCVDVVVANWGNEIEWVGQALSNCASRANLEITARTADVHAALEAAQVASTELQNIVVRGFIDWNAIDYTEELSDIVGAQIEDREDYFHRITHPNLNRVLQTIADLDDNLLPEIVTCVQRGVERFSNYGQTLAQSQEEFVEYLLEIQYQAEAIHQLMEGTFDNVRFSMSDQLVELNRLLIARMNEALEEVEQIREDTEAFVGESSAPASCVDVATANWAIEIDWVGQALSRCASRANVEITSRTADVHAALEAAQVASTELQNIVVRGFIDWNAIDYTEQISAIVGAQIQDKYDYFSRITQSNLERTLQAIFDLDDNLLPEIVTCVERGVERFNNYGRVIRDTLFFCSQ</sequence>
<dbReference type="EnsemblMetazoa" id="ASTEI07327-RA">
    <property type="protein sequence ID" value="ASTEI07327-PA"/>
    <property type="gene ID" value="ASTEI07327"/>
</dbReference>
<dbReference type="VEuPathDB" id="VectorBase:ASTE009745"/>
<accession>A0A182YFU1</accession>
<keyword evidence="2" id="KW-1185">Reference proteome</keyword>
<dbReference type="Proteomes" id="UP000076408">
    <property type="component" value="Unassembled WGS sequence"/>
</dbReference>
<reference evidence="1" key="2">
    <citation type="submission" date="2020-05" db="UniProtKB">
        <authorList>
            <consortium name="EnsemblMetazoa"/>
        </authorList>
    </citation>
    <scope>IDENTIFICATION</scope>
    <source>
        <strain evidence="1">Indian</strain>
    </source>
</reference>
<protein>
    <submittedName>
        <fullName evidence="1">Uncharacterized protein</fullName>
    </submittedName>
</protein>
<dbReference type="VEuPathDB" id="VectorBase:ASTEI20_032663"/>
<dbReference type="VEuPathDB" id="VectorBase:ASTEI20_041443"/>
<evidence type="ECO:0000313" key="1">
    <source>
        <dbReference type="EnsemblMetazoa" id="ASTEI07327-PA"/>
    </source>
</evidence>
<name>A0A182YFU1_ANOST</name>
<dbReference type="VEuPathDB" id="VectorBase:ASTEI07327"/>
<evidence type="ECO:0000313" key="2">
    <source>
        <dbReference type="Proteomes" id="UP000076408"/>
    </source>
</evidence>
<dbReference type="VEuPathDB" id="VectorBase:ASTE009744"/>
<dbReference type="AlphaFoldDB" id="A0A182YFU1"/>